<accession>A0ABP6RZC9</accession>
<evidence type="ECO:0000259" key="6">
    <source>
        <dbReference type="Pfam" id="PF03777"/>
    </source>
</evidence>
<dbReference type="EMBL" id="BAAAYK010000003">
    <property type="protein sequence ID" value="GAA3352406.1"/>
    <property type="molecule type" value="Genomic_DNA"/>
</dbReference>
<dbReference type="Proteomes" id="UP001500483">
    <property type="component" value="Unassembled WGS sequence"/>
</dbReference>
<keyword evidence="10" id="KW-1185">Reference proteome</keyword>
<feature type="compositionally biased region" description="Pro residues" evidence="4">
    <location>
        <begin position="125"/>
        <end position="144"/>
    </location>
</feature>
<comment type="caution">
    <text evidence="9">The sequence shown here is derived from an EMBL/GenBank/DDBJ whole genome shotgun (WGS) entry which is preliminary data.</text>
</comment>
<feature type="signal peptide" evidence="5">
    <location>
        <begin position="1"/>
        <end position="26"/>
    </location>
</feature>
<feature type="domain" description="Chaplin" evidence="6">
    <location>
        <begin position="19"/>
        <end position="60"/>
    </location>
</feature>
<dbReference type="EMBL" id="BAAAYK010000038">
    <property type="protein sequence ID" value="GAA3364062.1"/>
    <property type="molecule type" value="Genomic_DNA"/>
</dbReference>
<proteinExistence type="predicted"/>
<feature type="region of interest" description="Disordered" evidence="4">
    <location>
        <begin position="70"/>
        <end position="171"/>
    </location>
</feature>
<evidence type="ECO:0000256" key="4">
    <source>
        <dbReference type="SAM" id="MobiDB-lite"/>
    </source>
</evidence>
<reference evidence="10" key="2">
    <citation type="journal article" date="2019" name="Int. J. Syst. Evol. Microbiol.">
        <title>The Global Catalogue of Microorganisms (GCM) 10K type strain sequencing project: providing services to taxonomists for standard genome sequencing and annotation.</title>
        <authorList>
            <consortium name="The Broad Institute Genomics Platform"/>
            <consortium name="The Broad Institute Genome Sequencing Center for Infectious Disease"/>
            <person name="Wu L."/>
            <person name="Ma J."/>
        </authorList>
    </citation>
    <scope>NUCLEOTIDE SEQUENCE [LARGE SCALE GENOMIC DNA]</scope>
    <source>
        <strain evidence="10">JCM 9687</strain>
    </source>
</reference>
<dbReference type="EMBL" id="BAAAYK010000001">
    <property type="protein sequence ID" value="GAA3352110.1"/>
    <property type="molecule type" value="Genomic_DNA"/>
</dbReference>
<reference evidence="9" key="1">
    <citation type="journal article" date="2014" name="Int. J. Syst. Evol. Microbiol.">
        <title>Complete genome of a new Firmicutes species belonging to the dominant human colonic microbiota ('Ruminococcus bicirculans') reveals two chromosomes and a selective capacity to utilize plant glucans.</title>
        <authorList>
            <consortium name="NISC Comparative Sequencing Program"/>
            <person name="Wegmann U."/>
            <person name="Louis P."/>
            <person name="Goesmann A."/>
            <person name="Henrissat B."/>
            <person name="Duncan S.H."/>
            <person name="Flint H.J."/>
        </authorList>
    </citation>
    <scope>NUCLEOTIDE SEQUENCE</scope>
    <source>
        <strain evidence="9">JCM 9687</strain>
    </source>
</reference>
<keyword evidence="5" id="KW-0732">Signal</keyword>
<evidence type="ECO:0000313" key="10">
    <source>
        <dbReference type="Proteomes" id="UP001500483"/>
    </source>
</evidence>
<evidence type="ECO:0000313" key="8">
    <source>
        <dbReference type="EMBL" id="GAA3352406.1"/>
    </source>
</evidence>
<feature type="compositionally biased region" description="Basic and acidic residues" evidence="4">
    <location>
        <begin position="79"/>
        <end position="101"/>
    </location>
</feature>
<sequence length="171" mass="16424">MHKKARFAGVITATAGLLLAGAPAFADSADNDGINVGNDNDVSLVPIQLCGNNVAVVGAVVNILSPQSGDCTNAPVGDHPSHKPDHEKPEKPGHEKPEKPGHGGGCDDDACGGGCDDDCGGGPGGPGPGEPGPGPAPAPAPAPSAPEQVSPAELPAAPSPVAVAGHAAVTG</sequence>
<evidence type="ECO:0000256" key="3">
    <source>
        <dbReference type="ARBA" id="ARBA00023087"/>
    </source>
</evidence>
<gene>
    <name evidence="7" type="ORF">GCM10020366_00210</name>
    <name evidence="8" type="ORF">GCM10020366_01960</name>
    <name evidence="9" type="ORF">GCM10020366_58430</name>
</gene>
<dbReference type="Pfam" id="PF03777">
    <property type="entry name" value="ChpA-C"/>
    <property type="match status" value="1"/>
</dbReference>
<feature type="chain" id="PRO_5045029783" description="Chaplin domain-containing protein" evidence="5">
    <location>
        <begin position="27"/>
        <end position="171"/>
    </location>
</feature>
<keyword evidence="2" id="KW-0130">Cell adhesion</keyword>
<dbReference type="InterPro" id="IPR005528">
    <property type="entry name" value="ChpA-H"/>
</dbReference>
<keyword evidence="3" id="KW-0034">Amyloid</keyword>
<evidence type="ECO:0000313" key="9">
    <source>
        <dbReference type="EMBL" id="GAA3364062.1"/>
    </source>
</evidence>
<reference evidence="9" key="3">
    <citation type="submission" date="2023-12" db="EMBL/GenBank/DDBJ databases">
        <authorList>
            <person name="Sun Q."/>
            <person name="Inoue M."/>
        </authorList>
    </citation>
    <scope>NUCLEOTIDE SEQUENCE</scope>
    <source>
        <strain evidence="9">JCM 9687</strain>
    </source>
</reference>
<name>A0ABP6RZC9_9PSEU</name>
<evidence type="ECO:0000256" key="5">
    <source>
        <dbReference type="SAM" id="SignalP"/>
    </source>
</evidence>
<feature type="compositionally biased region" description="Acidic residues" evidence="4">
    <location>
        <begin position="106"/>
        <end position="119"/>
    </location>
</feature>
<evidence type="ECO:0000256" key="1">
    <source>
        <dbReference type="ARBA" id="ARBA00022512"/>
    </source>
</evidence>
<organism evidence="9 10">
    <name type="scientific">Saccharopolyspora gregorii</name>
    <dbReference type="NCBI Taxonomy" id="33914"/>
    <lineage>
        <taxon>Bacteria</taxon>
        <taxon>Bacillati</taxon>
        <taxon>Actinomycetota</taxon>
        <taxon>Actinomycetes</taxon>
        <taxon>Pseudonocardiales</taxon>
        <taxon>Pseudonocardiaceae</taxon>
        <taxon>Saccharopolyspora</taxon>
    </lineage>
</organism>
<evidence type="ECO:0000256" key="2">
    <source>
        <dbReference type="ARBA" id="ARBA00022889"/>
    </source>
</evidence>
<evidence type="ECO:0000313" key="7">
    <source>
        <dbReference type="EMBL" id="GAA3352110.1"/>
    </source>
</evidence>
<keyword evidence="1" id="KW-0964">Secreted</keyword>
<keyword evidence="1" id="KW-0134">Cell wall</keyword>
<protein>
    <recommendedName>
        <fullName evidence="6">Chaplin domain-containing protein</fullName>
    </recommendedName>
</protein>